<dbReference type="AlphaFoldDB" id="A0A3P3R748"/>
<comment type="caution">
    <text evidence="2">The sequence shown here is derived from an EMBL/GenBank/DDBJ whole genome shotgun (WGS) entry which is preliminary data.</text>
</comment>
<feature type="domain" description="N-acetyltransferase" evidence="1">
    <location>
        <begin position="82"/>
        <end position="243"/>
    </location>
</feature>
<dbReference type="GO" id="GO:0016747">
    <property type="term" value="F:acyltransferase activity, transferring groups other than amino-acyl groups"/>
    <property type="evidence" value="ECO:0007669"/>
    <property type="project" value="InterPro"/>
</dbReference>
<dbReference type="OrthoDB" id="55684at2157"/>
<evidence type="ECO:0000259" key="1">
    <source>
        <dbReference type="PROSITE" id="PS51186"/>
    </source>
</evidence>
<dbReference type="InterPro" id="IPR016181">
    <property type="entry name" value="Acyl_CoA_acyltransferase"/>
</dbReference>
<protein>
    <submittedName>
        <fullName evidence="2">GNAT family N-acetyltransferase</fullName>
    </submittedName>
</protein>
<dbReference type="Proteomes" id="UP000282322">
    <property type="component" value="Unassembled WGS sequence"/>
</dbReference>
<keyword evidence="3" id="KW-1185">Reference proteome</keyword>
<proteinExistence type="predicted"/>
<dbReference type="CDD" id="cd04301">
    <property type="entry name" value="NAT_SF"/>
    <property type="match status" value="1"/>
</dbReference>
<dbReference type="SUPFAM" id="SSF55729">
    <property type="entry name" value="Acyl-CoA N-acyltransferases (Nat)"/>
    <property type="match status" value="1"/>
</dbReference>
<reference evidence="2 3" key="1">
    <citation type="submission" date="2018-11" db="EMBL/GenBank/DDBJ databases">
        <title>Taxonoimc description of Halomarina strain SPP-AMP-1.</title>
        <authorList>
            <person name="Pal Y."/>
            <person name="Srinivasana K."/>
            <person name="Verma A."/>
            <person name="Kumar P."/>
        </authorList>
    </citation>
    <scope>NUCLEOTIDE SEQUENCE [LARGE SCALE GENOMIC DNA]</scope>
    <source>
        <strain evidence="2 3">SPP-AMP-1</strain>
    </source>
</reference>
<sequence length="243" mass="27678">MQFSDELEFTHRDRKDVYEHVERYGTVEYEAARTALNMEPSAFGHHVAILKRDGIIREDDNHLSIAFESGTEQRFSEDDVEIVIRQAHESDLSGLVGAIRTAIDDETYIVAENIADIVDHENVLLRHNDLRSRVFFVATVNEDVVGWVHLNAPEIEKLSHTAELTVGVLPAYRGYGIGSRLLQRGLEWASEQGYEKVYNSVPSTNEEAIEFLDSHGWETEAVREDHYLINGEYIDEVMMAVSL</sequence>
<gene>
    <name evidence="2" type="ORF">EIK79_13795</name>
</gene>
<dbReference type="EMBL" id="RRCH01000029">
    <property type="protein sequence ID" value="RRJ29204.1"/>
    <property type="molecule type" value="Genomic_DNA"/>
</dbReference>
<evidence type="ECO:0000313" key="2">
    <source>
        <dbReference type="EMBL" id="RRJ29204.1"/>
    </source>
</evidence>
<dbReference type="Gene3D" id="3.40.630.30">
    <property type="match status" value="1"/>
</dbReference>
<dbReference type="PROSITE" id="PS51186">
    <property type="entry name" value="GNAT"/>
    <property type="match status" value="1"/>
</dbReference>
<accession>A0A3P3R748</accession>
<dbReference type="PANTHER" id="PTHR43072:SF52">
    <property type="entry name" value="GCN5-RELATED N-ACETYLTRANSFERASE"/>
    <property type="match status" value="1"/>
</dbReference>
<name>A0A3P3R748_9EURY</name>
<evidence type="ECO:0000313" key="3">
    <source>
        <dbReference type="Proteomes" id="UP000282322"/>
    </source>
</evidence>
<dbReference type="PANTHER" id="PTHR43072">
    <property type="entry name" value="N-ACETYLTRANSFERASE"/>
    <property type="match status" value="1"/>
</dbReference>
<organism evidence="2 3">
    <name type="scientific">Halocatena pleomorpha</name>
    <dbReference type="NCBI Taxonomy" id="1785090"/>
    <lineage>
        <taxon>Archaea</taxon>
        <taxon>Methanobacteriati</taxon>
        <taxon>Methanobacteriota</taxon>
        <taxon>Stenosarchaea group</taxon>
        <taxon>Halobacteria</taxon>
        <taxon>Halobacteriales</taxon>
        <taxon>Natronomonadaceae</taxon>
        <taxon>Halocatena</taxon>
    </lineage>
</organism>
<dbReference type="RefSeq" id="WP_124955692.1">
    <property type="nucleotide sequence ID" value="NZ_RRCH01000029.1"/>
</dbReference>
<dbReference type="InterPro" id="IPR000182">
    <property type="entry name" value="GNAT_dom"/>
</dbReference>
<dbReference type="Pfam" id="PF00583">
    <property type="entry name" value="Acetyltransf_1"/>
    <property type="match status" value="1"/>
</dbReference>